<name>A0A1H1NLP9_9MICO</name>
<dbReference type="EMBL" id="LT629770">
    <property type="protein sequence ID" value="SDR99936.1"/>
    <property type="molecule type" value="Genomic_DNA"/>
</dbReference>
<protein>
    <submittedName>
        <fullName evidence="2">Uncharacterized protein</fullName>
    </submittedName>
</protein>
<sequence>MTTGWGMVDDTGRDDTDASGETEDDLPYYTPPFGREEVPGFLDRLVAHLLAGETREAFTFEGVEVEESQGVWLLPLGGYDPDADESLQPNPPADLVVPEGGFAAYAEEWTEGVRRTLHEAWGAPMVRKPSLVGENQDPEGILDVVLVSVGIPEAEMWDRGDLYCVLVTNWDTEPRQSMLRQAMVVLPREYAVGSLSALLPEEDMHNDLLMNGEHPLELRRRAWLLSTLFGAGEVRLRDVDTPASRFSLQSRSGVTTVWTFTDDGRILVLIQDPTSTFADEAPAQFLAEVAQQHGGDAADAADPSEREADLAEAWLILAARMLDRVPDDLRALIAARGEDARGEVAEHDLEFRMLGDEPVPVITGAVWFDGEHWCVSPSLMEIGRRNDFGMDDFGFGAAVRQPYRLGGALTVDEMSREGDERRTWFERVFAACPYPEQDRPSDTDRLGYAVPTNGDYHDLVADIERVTRAWWERSPEDADWADRTFEIGGRGLRDDHGRALRVVLASGEGWTVDALQAWADDLIGVMSERWGTAGEIHARNEKTGIDRRSPLTRVMRATGLLTAPLWWVNGHAVAVVAGTPDPSYGDDPEVIIVIARPDAVLDLARGSNPWELRIRARIISDVSALVGGAPASGPLPWNGPPLAGSSLVPNAMRGGFRTGDHFWTWYFTHDGRGLLLSHPTGPDAAARPEPSFEEQVALFCGVPDDLLSLVVDRDPGGFFPVVHRGASAPGSAGTENLLAGAATLPAVHAVFWRDDVDWRASEGMLQRVRDALDPDDVDTTNPLETIYSEALGVPQLQWALRMGERMGPPTLLDASYASFVFDRVPEREEIEHIYAGLGVFPDLALTGTLNDLLDVVVDAPGYRFLLDAALSNPHPQRRRELALWLLDQRLDASSSLSFLSPVNVLFANPTLGAEDEPVLRRLLERGAIPGPTPVATLPEGHPFVQLLHRDIEETALAPLVRTLLVHGDVDPATPALPDGRSLLDFASGAFPHGRSRDALASAIRELVAGGAVDTDAEPER</sequence>
<evidence type="ECO:0000256" key="1">
    <source>
        <dbReference type="SAM" id="MobiDB-lite"/>
    </source>
</evidence>
<dbReference type="RefSeq" id="WP_157547002.1">
    <property type="nucleotide sequence ID" value="NZ_LT629770.1"/>
</dbReference>
<gene>
    <name evidence="2" type="ORF">SAMN04489809_0851</name>
</gene>
<feature type="compositionally biased region" description="Acidic residues" evidence="1">
    <location>
        <begin position="17"/>
        <end position="26"/>
    </location>
</feature>
<feature type="region of interest" description="Disordered" evidence="1">
    <location>
        <begin position="1"/>
        <end position="30"/>
    </location>
</feature>
<dbReference type="AlphaFoldDB" id="A0A1H1NLP9"/>
<dbReference type="Proteomes" id="UP000182126">
    <property type="component" value="Chromosome I"/>
</dbReference>
<evidence type="ECO:0000313" key="3">
    <source>
        <dbReference type="Proteomes" id="UP000182126"/>
    </source>
</evidence>
<organism evidence="2 3">
    <name type="scientific">Microbacterium paraoxydans</name>
    <dbReference type="NCBI Taxonomy" id="199592"/>
    <lineage>
        <taxon>Bacteria</taxon>
        <taxon>Bacillati</taxon>
        <taxon>Actinomycetota</taxon>
        <taxon>Actinomycetes</taxon>
        <taxon>Micrococcales</taxon>
        <taxon>Microbacteriaceae</taxon>
        <taxon>Microbacterium</taxon>
    </lineage>
</organism>
<proteinExistence type="predicted"/>
<evidence type="ECO:0000313" key="2">
    <source>
        <dbReference type="EMBL" id="SDR99936.1"/>
    </source>
</evidence>
<reference evidence="2 3" key="1">
    <citation type="submission" date="2016-10" db="EMBL/GenBank/DDBJ databases">
        <authorList>
            <person name="de Groot N.N."/>
        </authorList>
    </citation>
    <scope>NUCLEOTIDE SEQUENCE [LARGE SCALE GENOMIC DNA]</scope>
    <source>
        <strain evidence="2 3">DSM 15019</strain>
    </source>
</reference>
<dbReference type="GeneID" id="36299567"/>
<accession>A0A1H1NLP9</accession>